<keyword evidence="3 6" id="KW-0732">Signal</keyword>
<dbReference type="InterPro" id="IPR008962">
    <property type="entry name" value="PapD-like_sf"/>
</dbReference>
<comment type="caution">
    <text evidence="8">The sequence shown here is derived from an EMBL/GenBank/DDBJ whole genome shotgun (WGS) entry which is preliminary data.</text>
</comment>
<evidence type="ECO:0000313" key="9">
    <source>
        <dbReference type="Proteomes" id="UP000018217"/>
    </source>
</evidence>
<evidence type="ECO:0000313" key="8">
    <source>
        <dbReference type="EMBL" id="CCG88532.1"/>
    </source>
</evidence>
<dbReference type="STRING" id="1161919.EPIR_3169"/>
<name>V5ZBZ3_9GAMM</name>
<dbReference type="InterPro" id="IPR050643">
    <property type="entry name" value="Periplasmic_pilus_chap"/>
</dbReference>
<evidence type="ECO:0000256" key="4">
    <source>
        <dbReference type="ARBA" id="ARBA00022764"/>
    </source>
</evidence>
<dbReference type="PANTHER" id="PTHR30251:SF3">
    <property type="entry name" value="FIMBRIAL CHAPARONE PROTEIN"/>
    <property type="match status" value="1"/>
</dbReference>
<dbReference type="Gene3D" id="2.60.40.10">
    <property type="entry name" value="Immunoglobulins"/>
    <property type="match status" value="2"/>
</dbReference>
<protein>
    <submittedName>
        <fullName evidence="8">Chaperone protein focC</fullName>
    </submittedName>
</protein>
<dbReference type="PANTHER" id="PTHR30251">
    <property type="entry name" value="PILUS ASSEMBLY CHAPERONE"/>
    <property type="match status" value="1"/>
</dbReference>
<feature type="chain" id="PRO_5004743512" evidence="6">
    <location>
        <begin position="24"/>
        <end position="232"/>
    </location>
</feature>
<evidence type="ECO:0000256" key="6">
    <source>
        <dbReference type="SAM" id="SignalP"/>
    </source>
</evidence>
<dbReference type="InterPro" id="IPR036316">
    <property type="entry name" value="Pili_assmbl_chap_C_dom_sf"/>
</dbReference>
<comment type="subcellular location">
    <subcellularLocation>
        <location evidence="1">Periplasm</location>
    </subcellularLocation>
</comment>
<dbReference type="InterPro" id="IPR001829">
    <property type="entry name" value="Pili_assmbl_chaperone_bac"/>
</dbReference>
<evidence type="ECO:0000256" key="5">
    <source>
        <dbReference type="ARBA" id="ARBA00023186"/>
    </source>
</evidence>
<dbReference type="Pfam" id="PF00345">
    <property type="entry name" value="PapD_N"/>
    <property type="match status" value="1"/>
</dbReference>
<evidence type="ECO:0000259" key="7">
    <source>
        <dbReference type="Pfam" id="PF00345"/>
    </source>
</evidence>
<dbReference type="PRINTS" id="PR00969">
    <property type="entry name" value="CHAPERONPILI"/>
</dbReference>
<dbReference type="Proteomes" id="UP000018217">
    <property type="component" value="Unassembled WGS sequence"/>
</dbReference>
<reference evidence="8 9" key="1">
    <citation type="journal article" date="2013" name="Syst. Appl. Microbiol.">
        <title>Phylogenetic position and virulence apparatus of the pear flower necrosis pathogen Erwinia piriflorinigrans CFBP 5888T as assessed by comparative genomics.</title>
        <authorList>
            <person name="Smits T.H."/>
            <person name="Rezzonico F."/>
            <person name="Lopez M.M."/>
            <person name="Blom J."/>
            <person name="Goesmann A."/>
            <person name="Frey J.E."/>
            <person name="Duffy B."/>
        </authorList>
    </citation>
    <scope>NUCLEOTIDE SEQUENCE [LARGE SCALE GENOMIC DNA]</scope>
    <source>
        <strain evidence="9">CFBP5888</strain>
    </source>
</reference>
<accession>V5ZBZ3</accession>
<organism evidence="8 9">
    <name type="scientific">Erwinia piriflorinigrans CFBP 5888</name>
    <dbReference type="NCBI Taxonomy" id="1161919"/>
    <lineage>
        <taxon>Bacteria</taxon>
        <taxon>Pseudomonadati</taxon>
        <taxon>Pseudomonadota</taxon>
        <taxon>Gammaproteobacteria</taxon>
        <taxon>Enterobacterales</taxon>
        <taxon>Erwiniaceae</taxon>
        <taxon>Erwinia</taxon>
    </lineage>
</organism>
<dbReference type="EMBL" id="CAHS01000021">
    <property type="protein sequence ID" value="CCG88532.1"/>
    <property type="molecule type" value="Genomic_DNA"/>
</dbReference>
<sequence length="232" mass="25108">MFFSSLLRTAALGLLFTNVAASATGIVPETSVIIVEQSDGEGAINLKNTDSFPVLLLSTLQNTKDDQDSLLTITPPAARVEPGKVQSVRFLITDDTPLKTERLKRVVFEGVPPQKKNQNEVRMTIRQNLPVIIRPAGLAREQAPWKLLSWTKAGNDLTVTNPSPYVVRLSQKVSTLPGKGEWMLPEAYLLPGQTVTLTKGKSDTGIAISQVTLYPATTWGFSVASYTATVAG</sequence>
<gene>
    <name evidence="8" type="primary">focC</name>
    <name evidence="8" type="ORF">EPIR_3169</name>
</gene>
<keyword evidence="4" id="KW-0574">Periplasm</keyword>
<feature type="domain" description="Pili assembly chaperone N-terminal" evidence="7">
    <location>
        <begin position="25"/>
        <end position="138"/>
    </location>
</feature>
<dbReference type="SUPFAM" id="SSF49354">
    <property type="entry name" value="PapD-like"/>
    <property type="match status" value="1"/>
</dbReference>
<dbReference type="OrthoDB" id="8585185at2"/>
<dbReference type="RefSeq" id="WP_023656294.1">
    <property type="nucleotide sequence ID" value="NZ_CAHS01000021.1"/>
</dbReference>
<keyword evidence="5" id="KW-0143">Chaperone</keyword>
<feature type="signal peptide" evidence="6">
    <location>
        <begin position="1"/>
        <end position="23"/>
    </location>
</feature>
<evidence type="ECO:0000256" key="1">
    <source>
        <dbReference type="ARBA" id="ARBA00004418"/>
    </source>
</evidence>
<dbReference type="GO" id="GO:0071555">
    <property type="term" value="P:cell wall organization"/>
    <property type="evidence" value="ECO:0007669"/>
    <property type="project" value="InterPro"/>
</dbReference>
<proteinExistence type="inferred from homology"/>
<dbReference type="InterPro" id="IPR016147">
    <property type="entry name" value="Pili_assmbl_chaperone_N"/>
</dbReference>
<evidence type="ECO:0000256" key="3">
    <source>
        <dbReference type="ARBA" id="ARBA00022729"/>
    </source>
</evidence>
<dbReference type="SUPFAM" id="SSF49584">
    <property type="entry name" value="Periplasmic chaperone C-domain"/>
    <property type="match status" value="1"/>
</dbReference>
<dbReference type="AlphaFoldDB" id="V5ZBZ3"/>
<comment type="similarity">
    <text evidence="2">Belongs to the periplasmic pilus chaperone family.</text>
</comment>
<dbReference type="NCBIfam" id="NF007392">
    <property type="entry name" value="PRK09918.1"/>
    <property type="match status" value="1"/>
</dbReference>
<dbReference type="InterPro" id="IPR013783">
    <property type="entry name" value="Ig-like_fold"/>
</dbReference>
<keyword evidence="9" id="KW-1185">Reference proteome</keyword>
<dbReference type="GO" id="GO:0030288">
    <property type="term" value="C:outer membrane-bounded periplasmic space"/>
    <property type="evidence" value="ECO:0007669"/>
    <property type="project" value="InterPro"/>
</dbReference>
<evidence type="ECO:0000256" key="2">
    <source>
        <dbReference type="ARBA" id="ARBA00007399"/>
    </source>
</evidence>